<evidence type="ECO:0000259" key="12">
    <source>
        <dbReference type="Pfam" id="PF15511"/>
    </source>
</evidence>
<dbReference type="SUPFAM" id="SSF47113">
    <property type="entry name" value="Histone-fold"/>
    <property type="match status" value="1"/>
</dbReference>
<feature type="domain" description="CENP-T/Histone H4 histone fold" evidence="12">
    <location>
        <begin position="284"/>
        <end position="335"/>
    </location>
</feature>
<proteinExistence type="inferred from homology"/>
<feature type="signal peptide" evidence="11">
    <location>
        <begin position="1"/>
        <end position="20"/>
    </location>
</feature>
<accession>A0ABD3MJP5</accession>
<dbReference type="GO" id="GO:0003677">
    <property type="term" value="F:DNA binding"/>
    <property type="evidence" value="ECO:0007669"/>
    <property type="project" value="UniProtKB-KW"/>
</dbReference>
<keyword evidence="8 10" id="KW-0539">Nucleus</keyword>
<dbReference type="GO" id="GO:0005634">
    <property type="term" value="C:nucleus"/>
    <property type="evidence" value="ECO:0007669"/>
    <property type="project" value="UniProtKB-SubCell"/>
</dbReference>
<dbReference type="InterPro" id="IPR016053">
    <property type="entry name" value="Haem_Oase-like"/>
</dbReference>
<dbReference type="InterPro" id="IPR016084">
    <property type="entry name" value="Haem_Oase-like_multi-hlx"/>
</dbReference>
<dbReference type="SMART" id="SM00417">
    <property type="entry name" value="H4"/>
    <property type="match status" value="1"/>
</dbReference>
<dbReference type="PROSITE" id="PS00047">
    <property type="entry name" value="HISTONE_H4"/>
    <property type="match status" value="1"/>
</dbReference>
<comment type="function">
    <text evidence="1 10">Core component of nucleosome. Nucleosomes wrap and compact DNA into chromatin, limiting DNA accessibility to the cellular machineries which require DNA as a template. Histones thereby play a central role in transcription regulation, DNA repair, DNA replication and chromosomal stability. DNA accessibility is regulated via a complex set of post-translational modifications of histones, also called histone code, and nucleosome remodeling.</text>
</comment>
<evidence type="ECO:0000256" key="1">
    <source>
        <dbReference type="ARBA" id="ARBA00002001"/>
    </source>
</evidence>
<name>A0ABD3MJP5_9STRA</name>
<dbReference type="Pfam" id="PF15511">
    <property type="entry name" value="CENP-T_C"/>
    <property type="match status" value="1"/>
</dbReference>
<evidence type="ECO:0000256" key="5">
    <source>
        <dbReference type="ARBA" id="ARBA00011538"/>
    </source>
</evidence>
<keyword evidence="6 10" id="KW-0158">Chromosome</keyword>
<dbReference type="InterPro" id="IPR035425">
    <property type="entry name" value="CENP-T/H4_C"/>
</dbReference>
<dbReference type="CDD" id="cd22912">
    <property type="entry name" value="HFD_H4"/>
    <property type="match status" value="1"/>
</dbReference>
<dbReference type="InterPro" id="IPR009072">
    <property type="entry name" value="Histone-fold"/>
</dbReference>
<dbReference type="InterPro" id="IPR002051">
    <property type="entry name" value="Haem_Oase"/>
</dbReference>
<comment type="caution">
    <text evidence="13">The sequence shown here is derived from an EMBL/GenBank/DDBJ whole genome shotgun (WGS) entry which is preliminary data.</text>
</comment>
<evidence type="ECO:0000256" key="3">
    <source>
        <dbReference type="ARBA" id="ARBA00004286"/>
    </source>
</evidence>
<evidence type="ECO:0000256" key="2">
    <source>
        <dbReference type="ARBA" id="ARBA00004123"/>
    </source>
</evidence>
<evidence type="ECO:0000256" key="10">
    <source>
        <dbReference type="RuleBase" id="RU000528"/>
    </source>
</evidence>
<protein>
    <recommendedName>
        <fullName evidence="10">Histone H4</fullName>
    </recommendedName>
</protein>
<comment type="similarity">
    <text evidence="4 10">Belongs to the histone H4 family.</text>
</comment>
<comment type="subcellular location">
    <subcellularLocation>
        <location evidence="3">Chromosome</location>
    </subcellularLocation>
    <subcellularLocation>
        <location evidence="2">Nucleus</location>
    </subcellularLocation>
</comment>
<dbReference type="Gene3D" id="1.20.910.10">
    <property type="entry name" value="Heme oxygenase-like"/>
    <property type="match status" value="1"/>
</dbReference>
<organism evidence="13 14">
    <name type="scientific">Stephanodiscus triporus</name>
    <dbReference type="NCBI Taxonomy" id="2934178"/>
    <lineage>
        <taxon>Eukaryota</taxon>
        <taxon>Sar</taxon>
        <taxon>Stramenopiles</taxon>
        <taxon>Ochrophyta</taxon>
        <taxon>Bacillariophyta</taxon>
        <taxon>Coscinodiscophyceae</taxon>
        <taxon>Thalassiosirophycidae</taxon>
        <taxon>Stephanodiscales</taxon>
        <taxon>Stephanodiscaceae</taxon>
        <taxon>Stephanodiscus</taxon>
    </lineage>
</organism>
<feature type="chain" id="PRO_5044856482" description="Histone H4" evidence="11">
    <location>
        <begin position="21"/>
        <end position="342"/>
    </location>
</feature>
<dbReference type="Proteomes" id="UP001530315">
    <property type="component" value="Unassembled WGS sequence"/>
</dbReference>
<keyword evidence="7 10" id="KW-0238">DNA-binding</keyword>
<gene>
    <name evidence="13" type="ORF">ACHAW5_007597</name>
</gene>
<comment type="subunit">
    <text evidence="5 10">The nucleosome is a histone octamer containing two molecules each of H2A, H2B, H3 and H4 assembled in one H3-H4 heterotetramer and two H2A-H2B heterodimers. The octamer wraps approximately 147 bp of DNA.</text>
</comment>
<dbReference type="Gene3D" id="1.10.20.10">
    <property type="entry name" value="Histone, subunit A"/>
    <property type="match status" value="1"/>
</dbReference>
<sequence>MINMRLRIALALAAASSASAFVSSPRAGQCGIASRSPRCPAILMSIETSESSVSIGQPTGGVVFPPILDELRDVAMRLHTREQAPREGRADAPAKPAEPHVPTHMDYLQFLVDSHAVYEVLERVVNDNEKLAMFRGTGIERTMELEKDIAWMCGKFDLERPSVGVAGSTYAEELKAMVESDDDIPEFMCHYYNYYFAHLAGGRMIGKQMSKLLLDGETLEFYKRTTYVVASSSIQKQSIMSGRGKGGKGLGKGGAKRHRKVLRDNIQGITKPAIRRLARRGGVKRISGLIYEETRGVLKVFLENVIRDSVTYTEHARRKTVTAMDVVYALKRQGKTLYGFGG</sequence>
<evidence type="ECO:0000256" key="8">
    <source>
        <dbReference type="ARBA" id="ARBA00023242"/>
    </source>
</evidence>
<evidence type="ECO:0000256" key="4">
    <source>
        <dbReference type="ARBA" id="ARBA00006564"/>
    </source>
</evidence>
<dbReference type="AlphaFoldDB" id="A0ABD3MJP5"/>
<evidence type="ECO:0000256" key="9">
    <source>
        <dbReference type="ARBA" id="ARBA00023269"/>
    </source>
</evidence>
<keyword evidence="11" id="KW-0732">Signal</keyword>
<evidence type="ECO:0000256" key="7">
    <source>
        <dbReference type="ARBA" id="ARBA00023125"/>
    </source>
</evidence>
<dbReference type="SUPFAM" id="SSF48613">
    <property type="entry name" value="Heme oxygenase-like"/>
    <property type="match status" value="1"/>
</dbReference>
<evidence type="ECO:0000256" key="11">
    <source>
        <dbReference type="SAM" id="SignalP"/>
    </source>
</evidence>
<dbReference type="EMBL" id="JALLAZ020001786">
    <property type="protein sequence ID" value="KAL3763978.1"/>
    <property type="molecule type" value="Genomic_DNA"/>
</dbReference>
<evidence type="ECO:0000313" key="14">
    <source>
        <dbReference type="Proteomes" id="UP001530315"/>
    </source>
</evidence>
<keyword evidence="9 10" id="KW-0544">Nucleosome core</keyword>
<dbReference type="PRINTS" id="PR00623">
    <property type="entry name" value="HISTONEH4"/>
</dbReference>
<keyword evidence="14" id="KW-1185">Reference proteome</keyword>
<evidence type="ECO:0000256" key="6">
    <source>
        <dbReference type="ARBA" id="ARBA00022454"/>
    </source>
</evidence>
<dbReference type="InterPro" id="IPR019809">
    <property type="entry name" value="Histone_H4_CS"/>
</dbReference>
<dbReference type="FunFam" id="1.10.20.10:FF:000002">
    <property type="entry name" value="Histone H4"/>
    <property type="match status" value="1"/>
</dbReference>
<dbReference type="PANTHER" id="PTHR10484">
    <property type="entry name" value="HISTONE H4"/>
    <property type="match status" value="1"/>
</dbReference>
<dbReference type="Pfam" id="PF01126">
    <property type="entry name" value="Heme_oxygenase"/>
    <property type="match status" value="1"/>
</dbReference>
<dbReference type="GO" id="GO:0000786">
    <property type="term" value="C:nucleosome"/>
    <property type="evidence" value="ECO:0007669"/>
    <property type="project" value="UniProtKB-KW"/>
</dbReference>
<dbReference type="CDD" id="cd19165">
    <property type="entry name" value="HemeO"/>
    <property type="match status" value="1"/>
</dbReference>
<reference evidence="13 14" key="1">
    <citation type="submission" date="2024-10" db="EMBL/GenBank/DDBJ databases">
        <title>Updated reference genomes for cyclostephanoid diatoms.</title>
        <authorList>
            <person name="Roberts W.R."/>
            <person name="Alverson A.J."/>
        </authorList>
    </citation>
    <scope>NUCLEOTIDE SEQUENCE [LARGE SCALE GENOMIC DNA]</scope>
    <source>
        <strain evidence="13 14">AJA276-08</strain>
    </source>
</reference>
<evidence type="ECO:0000313" key="13">
    <source>
        <dbReference type="EMBL" id="KAL3763978.1"/>
    </source>
</evidence>
<dbReference type="InterPro" id="IPR001951">
    <property type="entry name" value="Histone_H4"/>
</dbReference>